<gene>
    <name evidence="1" type="ORF">MMIC_P2484</name>
</gene>
<name>A0A1L8CRP3_9PROT</name>
<organism evidence="1 2">
    <name type="scientific">Mariprofundus micogutta</name>
    <dbReference type="NCBI Taxonomy" id="1921010"/>
    <lineage>
        <taxon>Bacteria</taxon>
        <taxon>Pseudomonadati</taxon>
        <taxon>Pseudomonadota</taxon>
        <taxon>Candidatius Mariprofundia</taxon>
        <taxon>Mariprofundales</taxon>
        <taxon>Mariprofundaceae</taxon>
        <taxon>Mariprofundus</taxon>
    </lineage>
</organism>
<proteinExistence type="predicted"/>
<dbReference type="EMBL" id="BDFD01000059">
    <property type="protein sequence ID" value="GAV21489.1"/>
    <property type="molecule type" value="Genomic_DNA"/>
</dbReference>
<evidence type="ECO:0008006" key="3">
    <source>
        <dbReference type="Google" id="ProtNLM"/>
    </source>
</evidence>
<accession>A0A1L8CRP3</accession>
<keyword evidence="2" id="KW-1185">Reference proteome</keyword>
<comment type="caution">
    <text evidence="1">The sequence shown here is derived from an EMBL/GenBank/DDBJ whole genome shotgun (WGS) entry which is preliminary data.</text>
</comment>
<protein>
    <recommendedName>
        <fullName evidence="3">Acetyltransferase</fullName>
    </recommendedName>
</protein>
<sequence>MFLKNADNGDLAQVVNLGEVTDPNATSVTVRYHAGEEAGDPVSVSKSELTFPSGEALPKCWLDPHYRISF</sequence>
<dbReference type="RefSeq" id="WP_072660782.1">
    <property type="nucleotide sequence ID" value="NZ_BDFD01000059.1"/>
</dbReference>
<evidence type="ECO:0000313" key="2">
    <source>
        <dbReference type="Proteomes" id="UP000231632"/>
    </source>
</evidence>
<evidence type="ECO:0000313" key="1">
    <source>
        <dbReference type="EMBL" id="GAV21489.1"/>
    </source>
</evidence>
<dbReference type="STRING" id="1921010.MMIC_P2484"/>
<dbReference type="Proteomes" id="UP000231632">
    <property type="component" value="Unassembled WGS sequence"/>
</dbReference>
<dbReference type="OrthoDB" id="9810649at2"/>
<reference evidence="1 2" key="1">
    <citation type="journal article" date="2017" name="Arch. Microbiol.">
        <title>Mariprofundus micogutta sp. nov., a novel iron-oxidizing zetaproteobacterium isolated from a deep-sea hydrothermal field at the Bayonnaise knoll of the Izu-Ogasawara arc, and a description of Mariprofundales ord. nov. and Zetaproteobacteria classis nov.</title>
        <authorList>
            <person name="Makita H."/>
            <person name="Tanaka E."/>
            <person name="Mitsunobu S."/>
            <person name="Miyazaki M."/>
            <person name="Nunoura T."/>
            <person name="Uematsu K."/>
            <person name="Takaki Y."/>
            <person name="Nishi S."/>
            <person name="Shimamura S."/>
            <person name="Takai K."/>
        </authorList>
    </citation>
    <scope>NUCLEOTIDE SEQUENCE [LARGE SCALE GENOMIC DNA]</scope>
    <source>
        <strain evidence="1 2">ET2</strain>
    </source>
</reference>
<dbReference type="AlphaFoldDB" id="A0A1L8CRP3"/>